<feature type="region of interest" description="Disordered" evidence="1">
    <location>
        <begin position="401"/>
        <end position="436"/>
    </location>
</feature>
<reference evidence="2" key="1">
    <citation type="submission" date="2021-02" db="EMBL/GenBank/DDBJ databases">
        <authorList>
            <person name="Syme A R."/>
            <person name="Syme A R."/>
            <person name="Moolhuijzen P."/>
        </authorList>
    </citation>
    <scope>NUCLEOTIDE SEQUENCE</scope>
    <source>
        <strain evidence="2">W1-1</strain>
    </source>
</reference>
<gene>
    <name evidence="2" type="ORF">PTTW11_10313</name>
</gene>
<feature type="compositionally biased region" description="Pro residues" evidence="1">
    <location>
        <begin position="288"/>
        <end position="303"/>
    </location>
</feature>
<feature type="region of interest" description="Disordered" evidence="1">
    <location>
        <begin position="1"/>
        <end position="124"/>
    </location>
</feature>
<feature type="region of interest" description="Disordered" evidence="1">
    <location>
        <begin position="196"/>
        <end position="216"/>
    </location>
</feature>
<evidence type="ECO:0000313" key="3">
    <source>
        <dbReference type="Proteomes" id="UP000472372"/>
    </source>
</evidence>
<feature type="compositionally biased region" description="Polar residues" evidence="1">
    <location>
        <begin position="264"/>
        <end position="278"/>
    </location>
</feature>
<organism evidence="2 3">
    <name type="scientific">Pyrenophora teres f. teres</name>
    <dbReference type="NCBI Taxonomy" id="97479"/>
    <lineage>
        <taxon>Eukaryota</taxon>
        <taxon>Fungi</taxon>
        <taxon>Dikarya</taxon>
        <taxon>Ascomycota</taxon>
        <taxon>Pezizomycotina</taxon>
        <taxon>Dothideomycetes</taxon>
        <taxon>Pleosporomycetidae</taxon>
        <taxon>Pleosporales</taxon>
        <taxon>Pleosporineae</taxon>
        <taxon>Pleosporaceae</taxon>
        <taxon>Pyrenophora</taxon>
    </lineage>
</organism>
<accession>A0A6S6WFX1</accession>
<dbReference type="AlphaFoldDB" id="A0A6S6WFX1"/>
<feature type="region of interest" description="Disordered" evidence="1">
    <location>
        <begin position="231"/>
        <end position="320"/>
    </location>
</feature>
<feature type="compositionally biased region" description="Basic and acidic residues" evidence="1">
    <location>
        <begin position="94"/>
        <end position="111"/>
    </location>
</feature>
<evidence type="ECO:0000313" key="2">
    <source>
        <dbReference type="EMBL" id="CAE7212533.1"/>
    </source>
</evidence>
<feature type="compositionally biased region" description="Polar residues" evidence="1">
    <location>
        <begin position="40"/>
        <end position="53"/>
    </location>
</feature>
<protein>
    <submittedName>
        <fullName evidence="2">Uncharacterized protein</fullName>
    </submittedName>
</protein>
<feature type="compositionally biased region" description="Basic and acidic residues" evidence="1">
    <location>
        <begin position="197"/>
        <end position="210"/>
    </location>
</feature>
<feature type="compositionally biased region" description="Polar residues" evidence="1">
    <location>
        <begin position="305"/>
        <end position="317"/>
    </location>
</feature>
<proteinExistence type="predicted"/>
<name>A0A6S6WFX1_9PLEO</name>
<dbReference type="EMBL" id="HG992986">
    <property type="protein sequence ID" value="CAE7212533.1"/>
    <property type="molecule type" value="Genomic_DNA"/>
</dbReference>
<feature type="compositionally biased region" description="Polar residues" evidence="1">
    <location>
        <begin position="244"/>
        <end position="254"/>
    </location>
</feature>
<evidence type="ECO:0000256" key="1">
    <source>
        <dbReference type="SAM" id="MobiDB-lite"/>
    </source>
</evidence>
<feature type="compositionally biased region" description="Polar residues" evidence="1">
    <location>
        <begin position="60"/>
        <end position="82"/>
    </location>
</feature>
<dbReference type="Proteomes" id="UP000472372">
    <property type="component" value="Chromosome 10"/>
</dbReference>
<feature type="compositionally biased region" description="Acidic residues" evidence="1">
    <location>
        <begin position="83"/>
        <end position="93"/>
    </location>
</feature>
<sequence>MAQTLSDDQLVKEGLAHTSQQRSKKGKGKRKADSEDEYNVDNQSDRGSASRTSDVADDTLTVQPSKRRNFSATHATRESTVAENEEENSDTSDEEPRNDASHRAQVEDESSRATAGPDTQSTLWDGMKDEIKACWNLPKEFDIKGLIPNHMKEKDIHMTPILNRELEKYWRPGSKQRSPKKGELVRELLELARASRNRREEAQQKMEENFLNRGGRTVGKSDVRYALKHFRNESQEGDDMAGPSGSNSRPQSRPESPVQAPTPEISQSNNAQTSTSDQRLVPHTQFPPRTPSPTIPKTNPNPNPSVSASQTSVQTPIPFNLPTTPASPLLTTIQDFKLRRASHDVTIAESRVAIAQSERTSRSWMRHGSFSSSVVVPFAQRTDSDAHVDAAKLAVDLARQERDSLQEEAWRERQRREELGEGRDGGGRQDDDGTVE</sequence>